<sequence length="226" mass="25899">MNHEIFNQNLIEFWDNQFSKLVASKINKEDVYDQSSLSKKISWLANKCSNILDIGTGSGYALFSAALLGDKMTYGLGIDTSKHAISYCQETAKISHIEKIEFKLGDHNTLNSLADESFEGIICSNVLDVVPYETSKEMINQIARLLSKEGYLLLKLNFYLTDELIKKIKMEKIDENSYSINGILRGVNLTTQEWVDRFPLFDLIEIDEYQRLEKGPKDRLLLLKKQ</sequence>
<dbReference type="RefSeq" id="WP_312031684.1">
    <property type="nucleotide sequence ID" value="NZ_CP051151.1"/>
</dbReference>
<dbReference type="EMBL" id="CP051151">
    <property type="protein sequence ID" value="QLY40835.1"/>
    <property type="molecule type" value="Genomic_DNA"/>
</dbReference>
<dbReference type="InterPro" id="IPR025714">
    <property type="entry name" value="Methyltranfer_dom"/>
</dbReference>
<dbReference type="Gene3D" id="3.40.50.150">
    <property type="entry name" value="Vaccinia Virus protein VP39"/>
    <property type="match status" value="1"/>
</dbReference>
<reference evidence="2 3" key="1">
    <citation type="submission" date="2020-04" db="EMBL/GenBank/DDBJ databases">
        <authorList>
            <person name="Zheng R.K."/>
            <person name="Sun C.M."/>
        </authorList>
    </citation>
    <scope>NUCLEOTIDE SEQUENCE [LARGE SCALE GENOMIC DNA]</scope>
    <source>
        <strain evidence="3">zrk29</strain>
    </source>
</reference>
<evidence type="ECO:0000313" key="3">
    <source>
        <dbReference type="Proteomes" id="UP000512167"/>
    </source>
</evidence>
<evidence type="ECO:0000313" key="2">
    <source>
        <dbReference type="EMBL" id="QLY40835.1"/>
    </source>
</evidence>
<keyword evidence="2" id="KW-0489">Methyltransferase</keyword>
<dbReference type="Pfam" id="PF13847">
    <property type="entry name" value="Methyltransf_31"/>
    <property type="match status" value="1"/>
</dbReference>
<protein>
    <submittedName>
        <fullName evidence="2">Class I SAM-dependent methyltransferase</fullName>
    </submittedName>
</protein>
<gene>
    <name evidence="2" type="ORF">HF295_08185</name>
</gene>
<accession>A0A7L6N787</accession>
<organism evidence="2 3">
    <name type="scientific">Hujiaoplasma nucleasis</name>
    <dbReference type="NCBI Taxonomy" id="2725268"/>
    <lineage>
        <taxon>Bacteria</taxon>
        <taxon>Bacillati</taxon>
        <taxon>Mycoplasmatota</taxon>
        <taxon>Mollicutes</taxon>
        <taxon>Candidatus Izemoplasmatales</taxon>
        <taxon>Hujiaoplasmataceae</taxon>
        <taxon>Hujiaoplasma</taxon>
    </lineage>
</organism>
<dbReference type="InterPro" id="IPR029063">
    <property type="entry name" value="SAM-dependent_MTases_sf"/>
</dbReference>
<keyword evidence="3" id="KW-1185">Reference proteome</keyword>
<dbReference type="GO" id="GO:0008168">
    <property type="term" value="F:methyltransferase activity"/>
    <property type="evidence" value="ECO:0007669"/>
    <property type="project" value="UniProtKB-KW"/>
</dbReference>
<dbReference type="GO" id="GO:0032259">
    <property type="term" value="P:methylation"/>
    <property type="evidence" value="ECO:0007669"/>
    <property type="project" value="UniProtKB-KW"/>
</dbReference>
<dbReference type="AlphaFoldDB" id="A0A7L6N787"/>
<dbReference type="SUPFAM" id="SSF53335">
    <property type="entry name" value="S-adenosyl-L-methionine-dependent methyltransferases"/>
    <property type="match status" value="1"/>
</dbReference>
<proteinExistence type="predicted"/>
<dbReference type="CDD" id="cd02440">
    <property type="entry name" value="AdoMet_MTases"/>
    <property type="match status" value="1"/>
</dbReference>
<feature type="domain" description="Methyltransferase" evidence="1">
    <location>
        <begin position="49"/>
        <end position="171"/>
    </location>
</feature>
<dbReference type="Proteomes" id="UP000512167">
    <property type="component" value="Chromosome"/>
</dbReference>
<dbReference type="KEGG" id="tbk:HF295_08185"/>
<name>A0A7L6N787_9MOLU</name>
<evidence type="ECO:0000259" key="1">
    <source>
        <dbReference type="Pfam" id="PF13847"/>
    </source>
</evidence>
<keyword evidence="2" id="KW-0808">Transferase</keyword>